<protein>
    <submittedName>
        <fullName evidence="8">RND family efflux transporter MFP subunit</fullName>
    </submittedName>
</protein>
<dbReference type="GO" id="GO:1990281">
    <property type="term" value="C:efflux pump complex"/>
    <property type="evidence" value="ECO:0007669"/>
    <property type="project" value="TreeGrafter"/>
</dbReference>
<evidence type="ECO:0000313" key="8">
    <source>
        <dbReference type="EMBL" id="PYE87057.1"/>
    </source>
</evidence>
<evidence type="ECO:0000259" key="4">
    <source>
        <dbReference type="Pfam" id="PF25876"/>
    </source>
</evidence>
<dbReference type="Pfam" id="PF25967">
    <property type="entry name" value="RND-MFP_C"/>
    <property type="match status" value="1"/>
</dbReference>
<dbReference type="Gene3D" id="2.40.420.20">
    <property type="match status" value="1"/>
</dbReference>
<dbReference type="Gene3D" id="1.10.287.470">
    <property type="entry name" value="Helix hairpin bin"/>
    <property type="match status" value="1"/>
</dbReference>
<feature type="domain" description="Multidrug resistance protein MdtA-like C-terminal permuted SH3" evidence="7">
    <location>
        <begin position="303"/>
        <end position="360"/>
    </location>
</feature>
<evidence type="ECO:0000256" key="2">
    <source>
        <dbReference type="ARBA" id="ARBA00009477"/>
    </source>
</evidence>
<comment type="caution">
    <text evidence="8">The sequence shown here is derived from an EMBL/GenBank/DDBJ whole genome shotgun (WGS) entry which is preliminary data.</text>
</comment>
<dbReference type="PANTHER" id="PTHR30469">
    <property type="entry name" value="MULTIDRUG RESISTANCE PROTEIN MDTA"/>
    <property type="match status" value="1"/>
</dbReference>
<gene>
    <name evidence="8" type="ORF">C7477_11615</name>
</gene>
<keyword evidence="3" id="KW-0813">Transport</keyword>
<accession>A0A318SYC2</accession>
<organism evidence="8 9">
    <name type="scientific">Phyllobacterium leguminum</name>
    <dbReference type="NCBI Taxonomy" id="314237"/>
    <lineage>
        <taxon>Bacteria</taxon>
        <taxon>Pseudomonadati</taxon>
        <taxon>Pseudomonadota</taxon>
        <taxon>Alphaproteobacteria</taxon>
        <taxon>Hyphomicrobiales</taxon>
        <taxon>Phyllobacteriaceae</taxon>
        <taxon>Phyllobacterium</taxon>
    </lineage>
</organism>
<dbReference type="GO" id="GO:0015562">
    <property type="term" value="F:efflux transmembrane transporter activity"/>
    <property type="evidence" value="ECO:0007669"/>
    <property type="project" value="TreeGrafter"/>
</dbReference>
<evidence type="ECO:0000313" key="9">
    <source>
        <dbReference type="Proteomes" id="UP000247454"/>
    </source>
</evidence>
<dbReference type="InterPro" id="IPR058627">
    <property type="entry name" value="MdtA-like_C"/>
</dbReference>
<evidence type="ECO:0000259" key="5">
    <source>
        <dbReference type="Pfam" id="PF25917"/>
    </source>
</evidence>
<feature type="domain" description="Multidrug resistance protein MdtA-like barrel-sandwich hybrid" evidence="5">
    <location>
        <begin position="82"/>
        <end position="215"/>
    </location>
</feature>
<dbReference type="InterPro" id="IPR006143">
    <property type="entry name" value="RND_pump_MFP"/>
</dbReference>
<dbReference type="EMBL" id="QJTF01000016">
    <property type="protein sequence ID" value="PYE87057.1"/>
    <property type="molecule type" value="Genomic_DNA"/>
</dbReference>
<evidence type="ECO:0000259" key="6">
    <source>
        <dbReference type="Pfam" id="PF25954"/>
    </source>
</evidence>
<keyword evidence="9" id="KW-1185">Reference proteome</keyword>
<dbReference type="InterPro" id="IPR058624">
    <property type="entry name" value="MdtA-like_HH"/>
</dbReference>
<proteinExistence type="inferred from homology"/>
<reference evidence="8 9" key="1">
    <citation type="submission" date="2018-06" db="EMBL/GenBank/DDBJ databases">
        <title>Genomic Encyclopedia of Type Strains, Phase III (KMG-III): the genomes of soil and plant-associated and newly described type strains.</title>
        <authorList>
            <person name="Whitman W."/>
        </authorList>
    </citation>
    <scope>NUCLEOTIDE SEQUENCE [LARGE SCALE GENOMIC DNA]</scope>
    <source>
        <strain evidence="8 9">ORS 1419</strain>
    </source>
</reference>
<sequence length="376" mass="39771">MRLAVKEKAGGMRHSGIAGWKRLACLGIIAASVSACERQGETAKGEDSVAVAVQTVRYVDFAPEITLTGAIAARTLTNLSFRVGGQVIERDADVGQHVTASQVLARLDPSAEQVNIRTAQASLDAAKSQVAQASSAFQRQQALLDQGFTTRRQYDEAEEGLRTAQSAVTVAQSQLANAQDELSYTQLRAGISGIITARNIEVGQVVQATETAFAIAEDGPRDAVFDVQESLVANAKTDPAVTIALLANPKIAVKGQVREVSPVVNPATGTVRVKIGINDTPPQMTLGATVTGTMRKQPQRAAILPWSALTSDMGRPAVYLLEADNVVRLVPVDVLSYERERVVIAGGLKDGQRVVTKGTQLLRPGEVVDVVEGAGE</sequence>
<dbReference type="Pfam" id="PF25954">
    <property type="entry name" value="Beta-barrel_RND_2"/>
    <property type="match status" value="1"/>
</dbReference>
<comment type="subcellular location">
    <subcellularLocation>
        <location evidence="1">Cell envelope</location>
    </subcellularLocation>
</comment>
<feature type="domain" description="CusB-like beta-barrel" evidence="6">
    <location>
        <begin position="225"/>
        <end position="296"/>
    </location>
</feature>
<dbReference type="PANTHER" id="PTHR30469:SF38">
    <property type="entry name" value="HLYD FAMILY SECRETION PROTEIN"/>
    <property type="match status" value="1"/>
</dbReference>
<comment type="similarity">
    <text evidence="2">Belongs to the membrane fusion protein (MFP) (TC 8.A.1) family.</text>
</comment>
<dbReference type="NCBIfam" id="TIGR01730">
    <property type="entry name" value="RND_mfp"/>
    <property type="match status" value="1"/>
</dbReference>
<name>A0A318SYC2_9HYPH</name>
<dbReference type="Pfam" id="PF25876">
    <property type="entry name" value="HH_MFP_RND"/>
    <property type="match status" value="1"/>
</dbReference>
<evidence type="ECO:0000256" key="3">
    <source>
        <dbReference type="ARBA" id="ARBA00022448"/>
    </source>
</evidence>
<dbReference type="Gene3D" id="2.40.50.100">
    <property type="match status" value="1"/>
</dbReference>
<dbReference type="Proteomes" id="UP000247454">
    <property type="component" value="Unassembled WGS sequence"/>
</dbReference>
<feature type="domain" description="Multidrug resistance protein MdtA-like alpha-helical hairpin" evidence="4">
    <location>
        <begin position="117"/>
        <end position="185"/>
    </location>
</feature>
<evidence type="ECO:0000256" key="1">
    <source>
        <dbReference type="ARBA" id="ARBA00004196"/>
    </source>
</evidence>
<dbReference type="AlphaFoldDB" id="A0A318SYC2"/>
<dbReference type="Gene3D" id="2.40.30.170">
    <property type="match status" value="1"/>
</dbReference>
<dbReference type="Pfam" id="PF25917">
    <property type="entry name" value="BSH_RND"/>
    <property type="match status" value="1"/>
</dbReference>
<dbReference type="InterPro" id="IPR058625">
    <property type="entry name" value="MdtA-like_BSH"/>
</dbReference>
<dbReference type="SUPFAM" id="SSF111369">
    <property type="entry name" value="HlyD-like secretion proteins"/>
    <property type="match status" value="1"/>
</dbReference>
<evidence type="ECO:0000259" key="7">
    <source>
        <dbReference type="Pfam" id="PF25967"/>
    </source>
</evidence>
<dbReference type="InterPro" id="IPR058792">
    <property type="entry name" value="Beta-barrel_RND_2"/>
</dbReference>